<dbReference type="InterPro" id="IPR049883">
    <property type="entry name" value="NOTCH1_EGF-like"/>
</dbReference>
<keyword evidence="8" id="KW-0676">Redox-active center</keyword>
<dbReference type="PROSITE" id="PS01186">
    <property type="entry name" value="EGF_2"/>
    <property type="match status" value="1"/>
</dbReference>
<feature type="transmembrane region" description="Helical" evidence="13">
    <location>
        <begin position="401"/>
        <end position="418"/>
    </location>
</feature>
<feature type="disulfide bond" evidence="11">
    <location>
        <begin position="179"/>
        <end position="188"/>
    </location>
</feature>
<comment type="catalytic activity">
    <reaction evidence="1">
        <text>Catalyzes the rearrangement of -S-S- bonds in proteins.</text>
        <dbReference type="EC" id="5.3.4.1"/>
    </reaction>
</comment>
<evidence type="ECO:0000256" key="2">
    <source>
        <dbReference type="ARBA" id="ARBA00005897"/>
    </source>
</evidence>
<feature type="chain" id="PRO_5010366764" description="protein disulfide-isomerase" evidence="14">
    <location>
        <begin position="26"/>
        <end position="448"/>
    </location>
</feature>
<evidence type="ECO:0000256" key="4">
    <source>
        <dbReference type="ARBA" id="ARBA00022536"/>
    </source>
</evidence>
<comment type="function">
    <text evidence="9">Protein disulfide isomerase. Promotes the localization of acetylcholine receptors (AChRs) to the plasma membrane.</text>
</comment>
<dbReference type="PROSITE" id="PS01248">
    <property type="entry name" value="EGF_LAM_1"/>
    <property type="match status" value="1"/>
</dbReference>
<dbReference type="SMART" id="SM00261">
    <property type="entry name" value="FU"/>
    <property type="match status" value="2"/>
</dbReference>
<evidence type="ECO:0000256" key="11">
    <source>
        <dbReference type="PROSITE-ProRule" id="PRU00076"/>
    </source>
</evidence>
<evidence type="ECO:0000256" key="5">
    <source>
        <dbReference type="ARBA" id="ARBA00022737"/>
    </source>
</evidence>
<evidence type="ECO:0000259" key="15">
    <source>
        <dbReference type="PROSITE" id="PS50026"/>
    </source>
</evidence>
<dbReference type="InterPro" id="IPR001881">
    <property type="entry name" value="EGF-like_Ca-bd_dom"/>
</dbReference>
<dbReference type="GO" id="GO:0005509">
    <property type="term" value="F:calcium ion binding"/>
    <property type="evidence" value="ECO:0007669"/>
    <property type="project" value="InterPro"/>
</dbReference>
<feature type="compositionally biased region" description="Basic residues" evidence="12">
    <location>
        <begin position="367"/>
        <end position="383"/>
    </location>
</feature>
<feature type="compositionally biased region" description="Basic and acidic residues" evidence="12">
    <location>
        <begin position="353"/>
        <end position="366"/>
    </location>
</feature>
<dbReference type="PROSITE" id="PS00010">
    <property type="entry name" value="ASX_HYDROXYL"/>
    <property type="match status" value="1"/>
</dbReference>
<dbReference type="FunCoup" id="A0A1S3J3N3">
    <property type="interactions" value="491"/>
</dbReference>
<evidence type="ECO:0000256" key="10">
    <source>
        <dbReference type="ARBA" id="ARBA00049822"/>
    </source>
</evidence>
<dbReference type="PANTHER" id="PTHR24034:SF148">
    <property type="entry name" value="RE58433P"/>
    <property type="match status" value="1"/>
</dbReference>
<dbReference type="InterPro" id="IPR002049">
    <property type="entry name" value="LE_dom"/>
</dbReference>
<feature type="transmembrane region" description="Helical" evidence="13">
    <location>
        <begin position="423"/>
        <end position="441"/>
    </location>
</feature>
<dbReference type="InterPro" id="IPR000152">
    <property type="entry name" value="EGF-type_Asp/Asn_hydroxyl_site"/>
</dbReference>
<dbReference type="InParanoid" id="A0A1S3J3N3"/>
<comment type="similarity">
    <text evidence="2">Belongs to the CRELD family.</text>
</comment>
<dbReference type="PROSITE" id="PS01187">
    <property type="entry name" value="EGF_CA"/>
    <property type="match status" value="2"/>
</dbReference>
<dbReference type="Proteomes" id="UP000085678">
    <property type="component" value="Unplaced"/>
</dbReference>
<evidence type="ECO:0000313" key="17">
    <source>
        <dbReference type="RefSeq" id="XP_013404876.1"/>
    </source>
</evidence>
<dbReference type="InterPro" id="IPR006212">
    <property type="entry name" value="Furin_repeat"/>
</dbReference>
<dbReference type="CDD" id="cd00055">
    <property type="entry name" value="EGF_Lam"/>
    <property type="match status" value="1"/>
</dbReference>
<gene>
    <name evidence="17" type="primary">LOC106169806</name>
</gene>
<evidence type="ECO:0000256" key="3">
    <source>
        <dbReference type="ARBA" id="ARBA00012723"/>
    </source>
</evidence>
<dbReference type="PROSITE" id="PS00022">
    <property type="entry name" value="EGF_1"/>
    <property type="match status" value="1"/>
</dbReference>
<dbReference type="SUPFAM" id="SSF57184">
    <property type="entry name" value="Growth factor receptor domain"/>
    <property type="match status" value="1"/>
</dbReference>
<evidence type="ECO:0000256" key="6">
    <source>
        <dbReference type="ARBA" id="ARBA00023157"/>
    </source>
</evidence>
<name>A0A1S3J3N3_LINAN</name>
<sequence>MRSKQELWISIIVIATVLLIPPTDSDDIEAKCTTCKEIVDAFKEGLKNTAKSGFGGGNTHWEEKSLGSYVTSETRFLEIIEGLCRTSSKESRCHSMVEHGEELLESWWFEDFSKNFKSRPPEEIDLLEWFCIKNIKVCCPKNTYGPKCEACTGGTETPCTGNGDCDGEGTRSGTGKCKCHGGYQGDLCDACKDGHYEAEKNETHITCLECHDSCQSTCWEGGPKGCDDCKEGWKWDDSEGCTDIDECQEDQTLCKDNEFCANNQGSYSCTACDAACATCLGTGSDQCVKCSEGYTMENNTCTDIDECAAEDKCKGEHEVSCTNTVGSYTCNCEEGYEQSGDGRCTPKPQEGPPETKKDKSEKEKSAKKAKKKTTSKKQKKGKQKQQNQVKKQSRTHDAQDMLMYTVAIISFAIAGYILEGNVLVTLGLGGALLGYLIWFATNLHEARS</sequence>
<dbReference type="InterPro" id="IPR000742">
    <property type="entry name" value="EGF"/>
</dbReference>
<keyword evidence="7" id="KW-0413">Isomerase</keyword>
<dbReference type="InterPro" id="IPR009030">
    <property type="entry name" value="Growth_fac_rcpt_cys_sf"/>
</dbReference>
<dbReference type="STRING" id="7574.A0A1S3J3N3"/>
<dbReference type="GeneID" id="106169806"/>
<keyword evidence="14" id="KW-0732">Signal</keyword>
<keyword evidence="5" id="KW-0677">Repeat</keyword>
<dbReference type="PROSITE" id="PS50026">
    <property type="entry name" value="EGF_3"/>
    <property type="match status" value="2"/>
</dbReference>
<evidence type="ECO:0000256" key="7">
    <source>
        <dbReference type="ARBA" id="ARBA00023235"/>
    </source>
</evidence>
<accession>A0A1S3J3N3</accession>
<dbReference type="SMART" id="SM00179">
    <property type="entry name" value="EGF_CA"/>
    <property type="match status" value="2"/>
</dbReference>
<keyword evidence="6 11" id="KW-1015">Disulfide bond</keyword>
<evidence type="ECO:0000256" key="9">
    <source>
        <dbReference type="ARBA" id="ARBA00049626"/>
    </source>
</evidence>
<dbReference type="PANTHER" id="PTHR24034">
    <property type="entry name" value="EGF-LIKE DOMAIN-CONTAINING PROTEIN"/>
    <property type="match status" value="1"/>
</dbReference>
<dbReference type="SMART" id="SM00181">
    <property type="entry name" value="EGF"/>
    <property type="match status" value="3"/>
</dbReference>
<dbReference type="Gene3D" id="2.10.25.10">
    <property type="entry name" value="Laminin"/>
    <property type="match status" value="1"/>
</dbReference>
<dbReference type="InterPro" id="IPR018097">
    <property type="entry name" value="EGF_Ca-bd_CS"/>
</dbReference>
<organism evidence="16 17">
    <name type="scientific">Lingula anatina</name>
    <name type="common">Brachiopod</name>
    <name type="synonym">Lingula unguis</name>
    <dbReference type="NCBI Taxonomy" id="7574"/>
    <lineage>
        <taxon>Eukaryota</taxon>
        <taxon>Metazoa</taxon>
        <taxon>Spiralia</taxon>
        <taxon>Lophotrochozoa</taxon>
        <taxon>Brachiopoda</taxon>
        <taxon>Linguliformea</taxon>
        <taxon>Lingulata</taxon>
        <taxon>Lingulida</taxon>
        <taxon>Linguloidea</taxon>
        <taxon>Lingulidae</taxon>
        <taxon>Lingula</taxon>
    </lineage>
</organism>
<evidence type="ECO:0000256" key="14">
    <source>
        <dbReference type="SAM" id="SignalP"/>
    </source>
</evidence>
<feature type="region of interest" description="Disordered" evidence="12">
    <location>
        <begin position="336"/>
        <end position="395"/>
    </location>
</feature>
<dbReference type="RefSeq" id="XP_013404876.1">
    <property type="nucleotide sequence ID" value="XM_013549422.1"/>
</dbReference>
<reference evidence="17" key="1">
    <citation type="submission" date="2025-08" db="UniProtKB">
        <authorList>
            <consortium name="RefSeq"/>
        </authorList>
    </citation>
    <scope>IDENTIFICATION</scope>
    <source>
        <tissue evidence="17">Gonads</tissue>
    </source>
</reference>
<protein>
    <recommendedName>
        <fullName evidence="3">protein disulfide-isomerase</fullName>
        <ecNumber evidence="3">5.3.4.1</ecNumber>
    </recommendedName>
    <alternativeName>
        <fullName evidence="10">Cysteine-rich with EGF-like domain protein 1</fullName>
    </alternativeName>
</protein>
<dbReference type="EC" id="5.3.4.1" evidence="3"/>
<evidence type="ECO:0000256" key="1">
    <source>
        <dbReference type="ARBA" id="ARBA00001182"/>
    </source>
</evidence>
<evidence type="ECO:0000256" key="13">
    <source>
        <dbReference type="SAM" id="Phobius"/>
    </source>
</evidence>
<feature type="domain" description="EGF-like" evidence="15">
    <location>
        <begin position="149"/>
        <end position="189"/>
    </location>
</feature>
<proteinExistence type="inferred from homology"/>
<feature type="domain" description="EGF-like" evidence="15">
    <location>
        <begin position="303"/>
        <end position="345"/>
    </location>
</feature>
<keyword evidence="13" id="KW-0472">Membrane</keyword>
<dbReference type="CDD" id="cd00054">
    <property type="entry name" value="EGF_CA"/>
    <property type="match status" value="1"/>
</dbReference>
<feature type="signal peptide" evidence="14">
    <location>
        <begin position="1"/>
        <end position="25"/>
    </location>
</feature>
<evidence type="ECO:0000256" key="12">
    <source>
        <dbReference type="SAM" id="MobiDB-lite"/>
    </source>
</evidence>
<keyword evidence="4 11" id="KW-0245">EGF-like domain</keyword>
<dbReference type="InterPro" id="IPR050751">
    <property type="entry name" value="ECM_structural_protein"/>
</dbReference>
<evidence type="ECO:0000256" key="8">
    <source>
        <dbReference type="ARBA" id="ARBA00023284"/>
    </source>
</evidence>
<dbReference type="AlphaFoldDB" id="A0A1S3J3N3"/>
<feature type="disulfide bond" evidence="11">
    <location>
        <begin position="313"/>
        <end position="330"/>
    </location>
</feature>
<dbReference type="GO" id="GO:0003756">
    <property type="term" value="F:protein disulfide isomerase activity"/>
    <property type="evidence" value="ECO:0007669"/>
    <property type="project" value="UniProtKB-EC"/>
</dbReference>
<keyword evidence="16" id="KW-1185">Reference proteome</keyword>
<dbReference type="KEGG" id="lak:106169806"/>
<dbReference type="CDD" id="cd00064">
    <property type="entry name" value="FU"/>
    <property type="match status" value="1"/>
</dbReference>
<evidence type="ECO:0000313" key="16">
    <source>
        <dbReference type="Proteomes" id="UP000085678"/>
    </source>
</evidence>
<dbReference type="OrthoDB" id="19903at2759"/>
<dbReference type="Pfam" id="PF07645">
    <property type="entry name" value="EGF_CA"/>
    <property type="match status" value="2"/>
</dbReference>
<comment type="caution">
    <text evidence="11">Lacks conserved residue(s) required for the propagation of feature annotation.</text>
</comment>
<keyword evidence="13" id="KW-1133">Transmembrane helix</keyword>
<keyword evidence="13" id="KW-0812">Transmembrane</keyword>